<keyword evidence="7" id="KW-0325">Glycoprotein</keyword>
<evidence type="ECO:0000256" key="1">
    <source>
        <dbReference type="ARBA" id="ARBA00004609"/>
    </source>
</evidence>
<dbReference type="OrthoDB" id="912601at2759"/>
<dbReference type="GO" id="GO:0098552">
    <property type="term" value="C:side of membrane"/>
    <property type="evidence" value="ECO:0007669"/>
    <property type="project" value="UniProtKB-KW"/>
</dbReference>
<evidence type="ECO:0000256" key="4">
    <source>
        <dbReference type="ARBA" id="ARBA00022729"/>
    </source>
</evidence>
<organism evidence="12 13">
    <name type="scientific">Olea europaea subsp. europaea</name>
    <dbReference type="NCBI Taxonomy" id="158383"/>
    <lineage>
        <taxon>Eukaryota</taxon>
        <taxon>Viridiplantae</taxon>
        <taxon>Streptophyta</taxon>
        <taxon>Embryophyta</taxon>
        <taxon>Tracheophyta</taxon>
        <taxon>Spermatophyta</taxon>
        <taxon>Magnoliopsida</taxon>
        <taxon>eudicotyledons</taxon>
        <taxon>Gunneridae</taxon>
        <taxon>Pentapetalae</taxon>
        <taxon>asterids</taxon>
        <taxon>lamiids</taxon>
        <taxon>Lamiales</taxon>
        <taxon>Oleaceae</taxon>
        <taxon>Oleeae</taxon>
        <taxon>Olea</taxon>
    </lineage>
</organism>
<feature type="domain" description="X8" evidence="11">
    <location>
        <begin position="170"/>
        <end position="254"/>
    </location>
</feature>
<evidence type="ECO:0000256" key="6">
    <source>
        <dbReference type="ARBA" id="ARBA00023157"/>
    </source>
</evidence>
<evidence type="ECO:0000256" key="2">
    <source>
        <dbReference type="ARBA" id="ARBA00022475"/>
    </source>
</evidence>
<evidence type="ECO:0000313" key="12">
    <source>
        <dbReference type="EMBL" id="CAA2952296.1"/>
    </source>
</evidence>
<name>A0A8S0PJ38_OLEEU</name>
<dbReference type="GO" id="GO:0009506">
    <property type="term" value="C:plasmodesma"/>
    <property type="evidence" value="ECO:0007669"/>
    <property type="project" value="UniProtKB-ARBA"/>
</dbReference>
<feature type="compositionally biased region" description="Low complexity" evidence="9">
    <location>
        <begin position="99"/>
        <end position="121"/>
    </location>
</feature>
<dbReference type="EMBL" id="CACTIH010000082">
    <property type="protein sequence ID" value="CAA2952296.1"/>
    <property type="molecule type" value="Genomic_DNA"/>
</dbReference>
<feature type="compositionally biased region" description="Pro residues" evidence="9">
    <location>
        <begin position="122"/>
        <end position="137"/>
    </location>
</feature>
<evidence type="ECO:0000256" key="7">
    <source>
        <dbReference type="ARBA" id="ARBA00023180"/>
    </source>
</evidence>
<dbReference type="FunFam" id="1.20.58.1040:FF:000001">
    <property type="entry name" value="Glucan endo-1,3-beta-glucosidase 4"/>
    <property type="match status" value="1"/>
</dbReference>
<reference evidence="12 13" key="1">
    <citation type="submission" date="2019-12" db="EMBL/GenBank/DDBJ databases">
        <authorList>
            <person name="Alioto T."/>
            <person name="Alioto T."/>
            <person name="Gomez Garrido J."/>
        </authorList>
    </citation>
    <scope>NUCLEOTIDE SEQUENCE [LARGE SCALE GENOMIC DNA]</scope>
</reference>
<feature type="region of interest" description="Disordered" evidence="9">
    <location>
        <begin position="253"/>
        <end position="305"/>
    </location>
</feature>
<evidence type="ECO:0000256" key="5">
    <source>
        <dbReference type="ARBA" id="ARBA00023136"/>
    </source>
</evidence>
<protein>
    <recommendedName>
        <fullName evidence="11">X8 domain-containing protein</fullName>
    </recommendedName>
</protein>
<dbReference type="Gramene" id="OE9A099801T2">
    <property type="protein sequence ID" value="OE9A099801C2"/>
    <property type="gene ID" value="OE9A099801"/>
</dbReference>
<keyword evidence="13" id="KW-1185">Reference proteome</keyword>
<comment type="caution">
    <text evidence="12">The sequence shown here is derived from an EMBL/GenBank/DDBJ whole genome shotgun (WGS) entry which is preliminary data.</text>
</comment>
<dbReference type="Proteomes" id="UP000594638">
    <property type="component" value="Unassembled WGS sequence"/>
</dbReference>
<dbReference type="InterPro" id="IPR044788">
    <property type="entry name" value="X8_dom_prot"/>
</dbReference>
<feature type="signal peptide" evidence="10">
    <location>
        <begin position="1"/>
        <end position="25"/>
    </location>
</feature>
<feature type="compositionally biased region" description="Low complexity" evidence="9">
    <location>
        <begin position="255"/>
        <end position="284"/>
    </location>
</feature>
<feature type="compositionally biased region" description="Low complexity" evidence="9">
    <location>
        <begin position="69"/>
        <end position="79"/>
    </location>
</feature>
<keyword evidence="8" id="KW-0449">Lipoprotein</keyword>
<dbReference type="InterPro" id="IPR012946">
    <property type="entry name" value="X8"/>
</dbReference>
<evidence type="ECO:0000259" key="11">
    <source>
        <dbReference type="SMART" id="SM00768"/>
    </source>
</evidence>
<evidence type="ECO:0000256" key="3">
    <source>
        <dbReference type="ARBA" id="ARBA00022622"/>
    </source>
</evidence>
<dbReference type="Pfam" id="PF07983">
    <property type="entry name" value="X8"/>
    <property type="match status" value="1"/>
</dbReference>
<feature type="compositionally biased region" description="Polar residues" evidence="9">
    <location>
        <begin position="54"/>
        <end position="63"/>
    </location>
</feature>
<accession>A0A8S0PJ38</accession>
<keyword evidence="3" id="KW-0336">GPI-anchor</keyword>
<comment type="subcellular location">
    <subcellularLocation>
        <location evidence="1">Cell membrane</location>
        <topology evidence="1">Lipid-anchor</topology>
        <topology evidence="1">GPI-anchor</topology>
    </subcellularLocation>
</comment>
<dbReference type="PANTHER" id="PTHR31044">
    <property type="entry name" value="BETA-1,3 GLUCANASE"/>
    <property type="match status" value="1"/>
</dbReference>
<feature type="region of interest" description="Disordered" evidence="9">
    <location>
        <begin position="149"/>
        <end position="168"/>
    </location>
</feature>
<feature type="region of interest" description="Disordered" evidence="9">
    <location>
        <begin position="54"/>
        <end position="137"/>
    </location>
</feature>
<feature type="chain" id="PRO_5035775037" description="X8 domain-containing protein" evidence="10">
    <location>
        <begin position="26"/>
        <end position="336"/>
    </location>
</feature>
<dbReference type="AlphaFoldDB" id="A0A8S0PJ38"/>
<keyword evidence="4 10" id="KW-0732">Signal</keyword>
<dbReference type="Gene3D" id="1.20.58.1040">
    <property type="match status" value="1"/>
</dbReference>
<evidence type="ECO:0000256" key="9">
    <source>
        <dbReference type="SAM" id="MobiDB-lite"/>
    </source>
</evidence>
<dbReference type="PANTHER" id="PTHR31044:SF132">
    <property type="entry name" value="BETA-1,3 GLUCANASE"/>
    <property type="match status" value="1"/>
</dbReference>
<evidence type="ECO:0000256" key="10">
    <source>
        <dbReference type="SAM" id="SignalP"/>
    </source>
</evidence>
<gene>
    <name evidence="12" type="ORF">OLEA9_A099801</name>
</gene>
<evidence type="ECO:0000256" key="8">
    <source>
        <dbReference type="ARBA" id="ARBA00023288"/>
    </source>
</evidence>
<proteinExistence type="predicted"/>
<sequence length="336" mass="34295">MKGGMHTRSMFFLFYFLCISDTIIAVELPSEAIRKSKKITYQENQMIFSSSASTTLRDTTTGNVPIVNPTPGTTPSLNPNTPPAPTNTGPTITPPTPTGPTITPTTPTGPTITPTTPTGPTITPPTPTGPTITPPTPTGPTITPPTTTGPTITPPTTNGPPTTPTSSGGAWCIASPSASETALQVALDYACGYGGTDCSAIQQGASCYDPNTVHDHASYAFNSYYQKNPSPTSCDFGGVAQLTNTDPSHGNCHFASSTTSGTPPATPTMPTTPMTPPSTTSPSMPGGGIGSGIPSGYDNGSAPIGTPSSAKTSSYSLLLLITMNCVLLSIATEIYS</sequence>
<evidence type="ECO:0000313" key="13">
    <source>
        <dbReference type="Proteomes" id="UP000594638"/>
    </source>
</evidence>
<keyword evidence="6" id="KW-1015">Disulfide bond</keyword>
<keyword evidence="2" id="KW-1003">Cell membrane</keyword>
<keyword evidence="5" id="KW-0472">Membrane</keyword>
<dbReference type="SMART" id="SM00768">
    <property type="entry name" value="X8"/>
    <property type="match status" value="1"/>
</dbReference>
<dbReference type="GO" id="GO:0005886">
    <property type="term" value="C:plasma membrane"/>
    <property type="evidence" value="ECO:0007669"/>
    <property type="project" value="UniProtKB-SubCell"/>
</dbReference>